<dbReference type="InterPro" id="IPR017871">
    <property type="entry name" value="ABC_transporter-like_CS"/>
</dbReference>
<evidence type="ECO:0000256" key="2">
    <source>
        <dbReference type="ARBA" id="ARBA00022741"/>
    </source>
</evidence>
<dbReference type="EMBL" id="FQUL01000008">
    <property type="protein sequence ID" value="SHE51822.1"/>
    <property type="molecule type" value="Genomic_DNA"/>
</dbReference>
<keyword evidence="1" id="KW-0813">Transport</keyword>
<gene>
    <name evidence="5" type="ORF">SAMN02745225_00849</name>
</gene>
<dbReference type="PANTHER" id="PTHR42939:SF1">
    <property type="entry name" value="ABC TRANSPORTER ATP-BINDING PROTEIN ALBC-RELATED"/>
    <property type="match status" value="1"/>
</dbReference>
<dbReference type="PROSITE" id="PS50893">
    <property type="entry name" value="ABC_TRANSPORTER_2"/>
    <property type="match status" value="1"/>
</dbReference>
<dbReference type="STRING" id="1121881.SAMN02745225_00849"/>
<keyword evidence="6" id="KW-1185">Reference proteome</keyword>
<dbReference type="PANTHER" id="PTHR42939">
    <property type="entry name" value="ABC TRANSPORTER ATP-BINDING PROTEIN ALBC-RELATED"/>
    <property type="match status" value="1"/>
</dbReference>
<dbReference type="InterPro" id="IPR003439">
    <property type="entry name" value="ABC_transporter-like_ATP-bd"/>
</dbReference>
<dbReference type="GO" id="GO:0016887">
    <property type="term" value="F:ATP hydrolysis activity"/>
    <property type="evidence" value="ECO:0007669"/>
    <property type="project" value="InterPro"/>
</dbReference>
<dbReference type="CDD" id="cd03230">
    <property type="entry name" value="ABC_DR_subfamily_A"/>
    <property type="match status" value="1"/>
</dbReference>
<dbReference type="SUPFAM" id="SSF52540">
    <property type="entry name" value="P-loop containing nucleoside triphosphate hydrolases"/>
    <property type="match status" value="1"/>
</dbReference>
<dbReference type="InterPro" id="IPR003593">
    <property type="entry name" value="AAA+_ATPase"/>
</dbReference>
<dbReference type="OrthoDB" id="5193808at2"/>
<dbReference type="Gene3D" id="3.40.50.300">
    <property type="entry name" value="P-loop containing nucleotide triphosphate hydrolases"/>
    <property type="match status" value="1"/>
</dbReference>
<name>A0A1M4U507_9ACTN</name>
<feature type="domain" description="ABC transporter" evidence="4">
    <location>
        <begin position="8"/>
        <end position="216"/>
    </location>
</feature>
<dbReference type="Proteomes" id="UP000184295">
    <property type="component" value="Unassembled WGS sequence"/>
</dbReference>
<dbReference type="InterPro" id="IPR027417">
    <property type="entry name" value="P-loop_NTPase"/>
</dbReference>
<dbReference type="AlphaFoldDB" id="A0A1M4U507"/>
<keyword evidence="2" id="KW-0547">Nucleotide-binding</keyword>
<keyword evidence="3" id="KW-0067">ATP-binding</keyword>
<dbReference type="RefSeq" id="WP_072789034.1">
    <property type="nucleotide sequence ID" value="NZ_FQUL01000008.1"/>
</dbReference>
<evidence type="ECO:0000259" key="4">
    <source>
        <dbReference type="PROSITE" id="PS50893"/>
    </source>
</evidence>
<dbReference type="PROSITE" id="PS00211">
    <property type="entry name" value="ABC_TRANSPORTER_1"/>
    <property type="match status" value="1"/>
</dbReference>
<accession>A0A1M4U507</accession>
<evidence type="ECO:0000256" key="3">
    <source>
        <dbReference type="ARBA" id="ARBA00022840"/>
    </source>
</evidence>
<dbReference type="InterPro" id="IPR051782">
    <property type="entry name" value="ABC_Transporter_VariousFunc"/>
</dbReference>
<dbReference type="Pfam" id="PF00005">
    <property type="entry name" value="ABC_tran"/>
    <property type="match status" value="1"/>
</dbReference>
<dbReference type="SMART" id="SM00382">
    <property type="entry name" value="AAA"/>
    <property type="match status" value="1"/>
</dbReference>
<reference evidence="6" key="1">
    <citation type="submission" date="2016-11" db="EMBL/GenBank/DDBJ databases">
        <authorList>
            <person name="Varghese N."/>
            <person name="Submissions S."/>
        </authorList>
    </citation>
    <scope>NUCLEOTIDE SEQUENCE [LARGE SCALE GENOMIC DNA]</scope>
    <source>
        <strain evidence="6">DSM 19514</strain>
    </source>
</reference>
<sequence length="216" mass="23956">MAPRRQVVKIEQVTVLLGGFPALARCDFDVFEAEIVLIAGSNGSGKTTLLKLCAGICGFREGSVRVFGVDMKGSRADVRKFVGYVGHATLLYNDLTVRENLKFIASCLDIPFERAFEYASEFGLSGKMLDQLVGTLSAGQRKRVSLAAAFSRECELLLLDEPHASLDHEGKEFLEQVSIRFRELGRSVVVASHEFERMESIADRRYQMDSGRALKL</sequence>
<dbReference type="GO" id="GO:0005524">
    <property type="term" value="F:ATP binding"/>
    <property type="evidence" value="ECO:0007669"/>
    <property type="project" value="UniProtKB-KW"/>
</dbReference>
<organism evidence="5 6">
    <name type="scientific">Ferrithrix thermotolerans DSM 19514</name>
    <dbReference type="NCBI Taxonomy" id="1121881"/>
    <lineage>
        <taxon>Bacteria</taxon>
        <taxon>Bacillati</taxon>
        <taxon>Actinomycetota</taxon>
        <taxon>Acidimicrobiia</taxon>
        <taxon>Acidimicrobiales</taxon>
        <taxon>Acidimicrobiaceae</taxon>
        <taxon>Ferrithrix</taxon>
    </lineage>
</organism>
<evidence type="ECO:0000313" key="5">
    <source>
        <dbReference type="EMBL" id="SHE51822.1"/>
    </source>
</evidence>
<evidence type="ECO:0000313" key="6">
    <source>
        <dbReference type="Proteomes" id="UP000184295"/>
    </source>
</evidence>
<protein>
    <submittedName>
        <fullName evidence="5">Heme exporter protein A</fullName>
    </submittedName>
</protein>
<proteinExistence type="predicted"/>
<evidence type="ECO:0000256" key="1">
    <source>
        <dbReference type="ARBA" id="ARBA00022448"/>
    </source>
</evidence>